<accession>A0A316ZK49</accession>
<dbReference type="InterPro" id="IPR013320">
    <property type="entry name" value="ConA-like_dom_sf"/>
</dbReference>
<dbReference type="PANTHER" id="PTHR10963">
    <property type="entry name" value="GLYCOSYL HYDROLASE-RELATED"/>
    <property type="match status" value="1"/>
</dbReference>
<dbReference type="GeneID" id="37271365"/>
<keyword evidence="4" id="KW-1185">Reference proteome</keyword>
<dbReference type="GO" id="GO:0009251">
    <property type="term" value="P:glucan catabolic process"/>
    <property type="evidence" value="ECO:0007669"/>
    <property type="project" value="TreeGrafter"/>
</dbReference>
<dbReference type="EMBL" id="KZ819283">
    <property type="protein sequence ID" value="PWO01383.1"/>
    <property type="molecule type" value="Genomic_DNA"/>
</dbReference>
<gene>
    <name evidence="3" type="ORF">FA09DRAFT_335994</name>
</gene>
<dbReference type="OrthoDB" id="192832at2759"/>
<dbReference type="PANTHER" id="PTHR10963:SF24">
    <property type="entry name" value="GLYCOSIDASE C21B10.07-RELATED"/>
    <property type="match status" value="1"/>
</dbReference>
<evidence type="ECO:0000313" key="4">
    <source>
        <dbReference type="Proteomes" id="UP000245946"/>
    </source>
</evidence>
<dbReference type="Pfam" id="PF26113">
    <property type="entry name" value="GH16_XgeA"/>
    <property type="match status" value="1"/>
</dbReference>
<feature type="domain" description="GH16" evidence="2">
    <location>
        <begin position="21"/>
        <end position="344"/>
    </location>
</feature>
<dbReference type="GO" id="GO:0004553">
    <property type="term" value="F:hydrolase activity, hydrolyzing O-glycosyl compounds"/>
    <property type="evidence" value="ECO:0007669"/>
    <property type="project" value="InterPro"/>
</dbReference>
<dbReference type="Proteomes" id="UP000245946">
    <property type="component" value="Unassembled WGS sequence"/>
</dbReference>
<dbReference type="Gene3D" id="2.60.120.200">
    <property type="match status" value="1"/>
</dbReference>
<protein>
    <recommendedName>
        <fullName evidence="2">GH16 domain-containing protein</fullName>
    </recommendedName>
</protein>
<feature type="signal peptide" evidence="1">
    <location>
        <begin position="1"/>
        <end position="23"/>
    </location>
</feature>
<dbReference type="PROSITE" id="PS51762">
    <property type="entry name" value="GH16_2"/>
    <property type="match status" value="1"/>
</dbReference>
<proteinExistence type="predicted"/>
<reference evidence="3 4" key="1">
    <citation type="journal article" date="2018" name="Mol. Biol. Evol.">
        <title>Broad Genomic Sampling Reveals a Smut Pathogenic Ancestry of the Fungal Clade Ustilaginomycotina.</title>
        <authorList>
            <person name="Kijpornyongpan T."/>
            <person name="Mondo S.J."/>
            <person name="Barry K."/>
            <person name="Sandor L."/>
            <person name="Lee J."/>
            <person name="Lipzen A."/>
            <person name="Pangilinan J."/>
            <person name="LaButti K."/>
            <person name="Hainaut M."/>
            <person name="Henrissat B."/>
            <person name="Grigoriev I.V."/>
            <person name="Spatafora J.W."/>
            <person name="Aime M.C."/>
        </authorList>
    </citation>
    <scope>NUCLEOTIDE SEQUENCE [LARGE SCALE GENOMIC DNA]</scope>
    <source>
        <strain evidence="3 4">MCA 4186</strain>
    </source>
</reference>
<dbReference type="SUPFAM" id="SSF49899">
    <property type="entry name" value="Concanavalin A-like lectins/glucanases"/>
    <property type="match status" value="1"/>
</dbReference>
<dbReference type="RefSeq" id="XP_025601661.1">
    <property type="nucleotide sequence ID" value="XM_025743821.1"/>
</dbReference>
<dbReference type="STRING" id="58919.A0A316ZK49"/>
<evidence type="ECO:0000256" key="1">
    <source>
        <dbReference type="SAM" id="SignalP"/>
    </source>
</evidence>
<sequence>MRTSAWTAAAALLALAAPPGVAAGNWTLRDDIYGNGFFNAFTWWDYADPTHGYVNYVSKSEARSSNLSYVASNGAFVMRADSSSIPQFKESGRKSVRLHSVNTMGDGVLVAKIARMPMGCGTWPAFWTCTRRNWPSGGEIDIIEGANDQGPLNLASLHTTAGCSIAAGNTSRSSGFADKTDCISQPGCSERFSLTNSFGKDFNQNGGGWYAMKRDTRSGGEGISVYFWPSNTSVDALPAAVAAAAGSAPPYVLTGANATAEDLAKWGQPAAHFDNGASCDMSQYFEQHEIIINLSFCGDWAGETFQSSGCGPQSCSSFVRNNPSAFEDARWEFDYVRVYTDSAWRKAGAGLGWTAAGAVLLAGLALAL</sequence>
<evidence type="ECO:0000259" key="2">
    <source>
        <dbReference type="PROSITE" id="PS51762"/>
    </source>
</evidence>
<dbReference type="InterPro" id="IPR000757">
    <property type="entry name" value="Beta-glucanase-like"/>
</dbReference>
<name>A0A316ZK49_9BASI</name>
<keyword evidence="1" id="KW-0732">Signal</keyword>
<feature type="chain" id="PRO_5016380856" description="GH16 domain-containing protein" evidence="1">
    <location>
        <begin position="24"/>
        <end position="368"/>
    </location>
</feature>
<evidence type="ECO:0000313" key="3">
    <source>
        <dbReference type="EMBL" id="PWO01383.1"/>
    </source>
</evidence>
<organism evidence="3 4">
    <name type="scientific">Tilletiopsis washingtonensis</name>
    <dbReference type="NCBI Taxonomy" id="58919"/>
    <lineage>
        <taxon>Eukaryota</taxon>
        <taxon>Fungi</taxon>
        <taxon>Dikarya</taxon>
        <taxon>Basidiomycota</taxon>
        <taxon>Ustilaginomycotina</taxon>
        <taxon>Exobasidiomycetes</taxon>
        <taxon>Entylomatales</taxon>
        <taxon>Entylomatales incertae sedis</taxon>
        <taxon>Tilletiopsis</taxon>
    </lineage>
</organism>
<dbReference type="InterPro" id="IPR050546">
    <property type="entry name" value="Glycosyl_Hydrlase_16"/>
</dbReference>
<dbReference type="AlphaFoldDB" id="A0A316ZK49"/>